<name>A0A8T0MKD0_PANVG</name>
<evidence type="ECO:0000259" key="1">
    <source>
        <dbReference type="PROSITE" id="PS50878"/>
    </source>
</evidence>
<dbReference type="Proteomes" id="UP000823388">
    <property type="component" value="Chromosome 9N"/>
</dbReference>
<evidence type="ECO:0000313" key="3">
    <source>
        <dbReference type="Proteomes" id="UP000823388"/>
    </source>
</evidence>
<organism evidence="2 3">
    <name type="scientific">Panicum virgatum</name>
    <name type="common">Blackwell switchgrass</name>
    <dbReference type="NCBI Taxonomy" id="38727"/>
    <lineage>
        <taxon>Eukaryota</taxon>
        <taxon>Viridiplantae</taxon>
        <taxon>Streptophyta</taxon>
        <taxon>Embryophyta</taxon>
        <taxon>Tracheophyta</taxon>
        <taxon>Spermatophyta</taxon>
        <taxon>Magnoliopsida</taxon>
        <taxon>Liliopsida</taxon>
        <taxon>Poales</taxon>
        <taxon>Poaceae</taxon>
        <taxon>PACMAD clade</taxon>
        <taxon>Panicoideae</taxon>
        <taxon>Panicodae</taxon>
        <taxon>Paniceae</taxon>
        <taxon>Panicinae</taxon>
        <taxon>Panicum</taxon>
        <taxon>Panicum sect. Hiantes</taxon>
    </lineage>
</organism>
<reference evidence="2" key="1">
    <citation type="submission" date="2020-05" db="EMBL/GenBank/DDBJ databases">
        <title>WGS assembly of Panicum virgatum.</title>
        <authorList>
            <person name="Lovell J.T."/>
            <person name="Jenkins J."/>
            <person name="Shu S."/>
            <person name="Juenger T.E."/>
            <person name="Schmutz J."/>
        </authorList>
    </citation>
    <scope>NUCLEOTIDE SEQUENCE</scope>
    <source>
        <strain evidence="2">AP13</strain>
    </source>
</reference>
<protein>
    <recommendedName>
        <fullName evidence="1">Reverse transcriptase domain-containing protein</fullName>
    </recommendedName>
</protein>
<dbReference type="EMBL" id="CM029054">
    <property type="protein sequence ID" value="KAG2536793.1"/>
    <property type="molecule type" value="Genomic_DNA"/>
</dbReference>
<dbReference type="PANTHER" id="PTHR46238:SF11">
    <property type="entry name" value="AGAMOUS-LIKE MADS-BOX PROTEIN AGL16"/>
    <property type="match status" value="1"/>
</dbReference>
<dbReference type="InterPro" id="IPR000477">
    <property type="entry name" value="RT_dom"/>
</dbReference>
<keyword evidence="3" id="KW-1185">Reference proteome</keyword>
<sequence length="260" mass="30692">MDEITRDIQGEIPWCMLFADDVVLVDESMAGVNRKLELWRRTLESKGFRLSRTKTEYMMCDFSATRHEGGDVSLDGQVVVQKDTFRYLGSVLQKDGDIDEDVRHRISTGWLKWRQDSSILCDKRVPQKLKGKFYRTTIRPAMLYGQLSVAEMRMLRWFYGHTRRDRVRNEVIRDRVGVAPIEDKLTQHRLRWFGHVQRRPPEAPVRNEVLERVDNVKRGRGRPKLTWDESVKRDLKNWNISKEIALDRSAWRLAINVPEP</sequence>
<dbReference type="PANTHER" id="PTHR46238">
    <property type="entry name" value="REVERSE TRANSCRIPTASE DOMAIN-CONTAINING PROTEIN"/>
    <property type="match status" value="1"/>
</dbReference>
<comment type="caution">
    <text evidence="2">The sequence shown here is derived from an EMBL/GenBank/DDBJ whole genome shotgun (WGS) entry which is preliminary data.</text>
</comment>
<gene>
    <name evidence="2" type="ORF">PVAP13_9NG204373</name>
</gene>
<accession>A0A8T0MKD0</accession>
<dbReference type="AlphaFoldDB" id="A0A8T0MKD0"/>
<feature type="domain" description="Reverse transcriptase" evidence="1">
    <location>
        <begin position="1"/>
        <end position="92"/>
    </location>
</feature>
<evidence type="ECO:0000313" key="2">
    <source>
        <dbReference type="EMBL" id="KAG2536793.1"/>
    </source>
</evidence>
<proteinExistence type="predicted"/>
<dbReference type="PROSITE" id="PS50878">
    <property type="entry name" value="RT_POL"/>
    <property type="match status" value="1"/>
</dbReference>